<keyword evidence="1" id="KW-1133">Transmembrane helix</keyword>
<feature type="transmembrane region" description="Helical" evidence="1">
    <location>
        <begin position="26"/>
        <end position="44"/>
    </location>
</feature>
<gene>
    <name evidence="2" type="ORF">IDJ77_25195</name>
</gene>
<accession>A0ABR7WZP4</accession>
<reference evidence="2 3" key="1">
    <citation type="submission" date="2020-09" db="EMBL/GenBank/DDBJ databases">
        <title>Novel species of Mucilaginibacter isolated from a glacier on the Tibetan Plateau.</title>
        <authorList>
            <person name="Liu Q."/>
            <person name="Xin Y.-H."/>
        </authorList>
    </citation>
    <scope>NUCLEOTIDE SEQUENCE [LARGE SCALE GENOMIC DNA]</scope>
    <source>
        <strain evidence="2 3">ZT4R22</strain>
    </source>
</reference>
<evidence type="ECO:0000256" key="1">
    <source>
        <dbReference type="SAM" id="Phobius"/>
    </source>
</evidence>
<protein>
    <recommendedName>
        <fullName evidence="4">YihY/virulence factor BrkB family protein</fullName>
    </recommendedName>
</protein>
<evidence type="ECO:0000313" key="3">
    <source>
        <dbReference type="Proteomes" id="UP000606600"/>
    </source>
</evidence>
<evidence type="ECO:0000313" key="2">
    <source>
        <dbReference type="EMBL" id="MBD1367132.1"/>
    </source>
</evidence>
<sequence length="49" mass="5396">MKTTLSTIKNDLYRVLVKGDADTVQMAHVFFILAVPSLTALFALGQFPI</sequence>
<dbReference type="Proteomes" id="UP000606600">
    <property type="component" value="Unassembled WGS sequence"/>
</dbReference>
<dbReference type="RefSeq" id="WP_191191762.1">
    <property type="nucleotide sequence ID" value="NZ_JACWMY010000016.1"/>
</dbReference>
<proteinExistence type="predicted"/>
<dbReference type="EMBL" id="JACWMY010000016">
    <property type="protein sequence ID" value="MBD1367132.1"/>
    <property type="molecule type" value="Genomic_DNA"/>
</dbReference>
<keyword evidence="3" id="KW-1185">Reference proteome</keyword>
<keyword evidence="1" id="KW-0812">Transmembrane</keyword>
<keyword evidence="1" id="KW-0472">Membrane</keyword>
<organism evidence="2 3">
    <name type="scientific">Mucilaginibacter pankratovii</name>
    <dbReference type="NCBI Taxonomy" id="2772110"/>
    <lineage>
        <taxon>Bacteria</taxon>
        <taxon>Pseudomonadati</taxon>
        <taxon>Bacteroidota</taxon>
        <taxon>Sphingobacteriia</taxon>
        <taxon>Sphingobacteriales</taxon>
        <taxon>Sphingobacteriaceae</taxon>
        <taxon>Mucilaginibacter</taxon>
    </lineage>
</organism>
<comment type="caution">
    <text evidence="2">The sequence shown here is derived from an EMBL/GenBank/DDBJ whole genome shotgun (WGS) entry which is preliminary data.</text>
</comment>
<evidence type="ECO:0008006" key="4">
    <source>
        <dbReference type="Google" id="ProtNLM"/>
    </source>
</evidence>
<name>A0ABR7WZP4_9SPHI</name>